<dbReference type="EMBL" id="JAUGZK010000005">
    <property type="protein sequence ID" value="MEE2024451.1"/>
    <property type="molecule type" value="Genomic_DNA"/>
</dbReference>
<protein>
    <recommendedName>
        <fullName evidence="4">DUF2244 domain-containing protein</fullName>
    </recommendedName>
</protein>
<evidence type="ECO:0000313" key="3">
    <source>
        <dbReference type="Proteomes" id="UP001339167"/>
    </source>
</evidence>
<accession>A0ABU7JFI9</accession>
<keyword evidence="3" id="KW-1185">Reference proteome</keyword>
<feature type="transmembrane region" description="Helical" evidence="1">
    <location>
        <begin position="12"/>
        <end position="41"/>
    </location>
</feature>
<name>A0ABU7JFI9_9GAMM</name>
<organism evidence="2 3">
    <name type="scientific">Alkalimonas mucilaginosa</name>
    <dbReference type="NCBI Taxonomy" id="3057676"/>
    <lineage>
        <taxon>Bacteria</taxon>
        <taxon>Pseudomonadati</taxon>
        <taxon>Pseudomonadota</taxon>
        <taxon>Gammaproteobacteria</taxon>
        <taxon>Alkalimonas</taxon>
    </lineage>
</organism>
<keyword evidence="1" id="KW-1133">Transmembrane helix</keyword>
<dbReference type="RefSeq" id="WP_330087779.1">
    <property type="nucleotide sequence ID" value="NZ_JAUGZK010000005.1"/>
</dbReference>
<evidence type="ECO:0000313" key="2">
    <source>
        <dbReference type="EMBL" id="MEE2024451.1"/>
    </source>
</evidence>
<proteinExistence type="predicted"/>
<dbReference type="Proteomes" id="UP001339167">
    <property type="component" value="Unassembled WGS sequence"/>
</dbReference>
<keyword evidence="1" id="KW-0812">Transmembrane</keyword>
<comment type="caution">
    <text evidence="2">The sequence shown here is derived from an EMBL/GenBank/DDBJ whole genome shotgun (WGS) entry which is preliminary data.</text>
</comment>
<reference evidence="2 3" key="1">
    <citation type="submission" date="2023-06" db="EMBL/GenBank/DDBJ databases">
        <title>Alkalimonas sp., MEB004 an alkaliphilic bacterium isolated from Lonar Lake, India.</title>
        <authorList>
            <person name="Joshi A."/>
            <person name="Thite S."/>
        </authorList>
    </citation>
    <scope>NUCLEOTIDE SEQUENCE [LARGE SCALE GENOMIC DNA]</scope>
    <source>
        <strain evidence="2 3">MEB004</strain>
    </source>
</reference>
<evidence type="ECO:0000256" key="1">
    <source>
        <dbReference type="SAM" id="Phobius"/>
    </source>
</evidence>
<evidence type="ECO:0008006" key="4">
    <source>
        <dbReference type="Google" id="ProtNLM"/>
    </source>
</evidence>
<sequence>MLWPYIKNSRTIQSLLFLSILLLVFWQGYYVLLLMVLFAVVEGLTAFYVQRNTTEWTDIRDIQALLAIDKDGKLRVGMEQATHPESVKALLKRDKKYGYLQITLNHHGPLRYRFPLQQLEPLQQWLHTELPDLQLEHQLRR</sequence>
<gene>
    <name evidence="2" type="ORF">QWF21_09340</name>
</gene>
<keyword evidence="1" id="KW-0472">Membrane</keyword>